<dbReference type="GO" id="GO:0005634">
    <property type="term" value="C:nucleus"/>
    <property type="evidence" value="ECO:0007669"/>
    <property type="project" value="UniProtKB-SubCell"/>
</dbReference>
<dbReference type="RefSeq" id="XP_035547471.1">
    <property type="nucleotide sequence ID" value="XM_035691578.1"/>
</dbReference>
<dbReference type="Pfam" id="PF14372">
    <property type="entry name" value="hAT-like_RNase-H"/>
    <property type="match status" value="1"/>
</dbReference>
<keyword evidence="4 8" id="KW-0863">Zinc-finger</keyword>
<evidence type="ECO:0000313" key="11">
    <source>
        <dbReference type="Proteomes" id="UP000235220"/>
    </source>
</evidence>
<comment type="subunit">
    <text evidence="2">Homodimer.</text>
</comment>
<dbReference type="Proteomes" id="UP000235220">
    <property type="component" value="Chromosome 7"/>
</dbReference>
<dbReference type="PROSITE" id="PS50808">
    <property type="entry name" value="ZF_BED"/>
    <property type="match status" value="1"/>
</dbReference>
<dbReference type="InParanoid" id="A0A6P9EJA5"/>
<sequence length="371" mass="42834">MSSVASENDEMIDLDSFDSESIQNEEVKTKRRKRSNVWAFFEMVPDSENNDGKPRAKCKMCGVIYMAASKYGTDNMRRHIETCPRRSSRDIGQMMLSQNSENISVSAHKFDTEQYREILVSAIVKHELPFRFVEYSGRHSEGEDDYMKRMCCKMLAKFEKYWSEFNVLLAIAVILDPRYKLHFVDFSYTKLYGECSIEYMNVRSKMSSLFMEYGSSSAPTTTCSTTTSDSTEFDTFRPDELSGYMKKSQLDLYLDEPRAERNAKIDILSFWKGNEFRYPDLARMARDILSVPVSTVASESTFSVGRRIIDQFRSALKADIVEALVCTRDWLYEIQEEVKLDELTEDVMELENNKGKGLEDAPPHSSSSRFV</sequence>
<proteinExistence type="predicted"/>
<evidence type="ECO:0000256" key="1">
    <source>
        <dbReference type="ARBA" id="ARBA00004123"/>
    </source>
</evidence>
<dbReference type="Pfam" id="PF02892">
    <property type="entry name" value="zf-BED"/>
    <property type="match status" value="1"/>
</dbReference>
<protein>
    <submittedName>
        <fullName evidence="12">Zinc finger BED domain-containing protein DAYSLEEPER-like</fullName>
    </submittedName>
</protein>
<dbReference type="AlphaFoldDB" id="A0A6P9EJA5"/>
<comment type="subcellular location">
    <subcellularLocation>
        <location evidence="1">Nucleus</location>
    </subcellularLocation>
</comment>
<dbReference type="InterPro" id="IPR036236">
    <property type="entry name" value="Znf_C2H2_sf"/>
</dbReference>
<keyword evidence="3" id="KW-0479">Metal-binding</keyword>
<dbReference type="SUPFAM" id="SSF57667">
    <property type="entry name" value="beta-beta-alpha zinc fingers"/>
    <property type="match status" value="1"/>
</dbReference>
<dbReference type="InterPro" id="IPR012337">
    <property type="entry name" value="RNaseH-like_sf"/>
</dbReference>
<dbReference type="PANTHER" id="PTHR23272:SF192">
    <property type="entry name" value="ZINC FINGER BED DOMAIN-CONTAINING PROTEIN DAYSLEEPER-LIKE"/>
    <property type="match status" value="1"/>
</dbReference>
<evidence type="ECO:0000256" key="6">
    <source>
        <dbReference type="ARBA" id="ARBA00023125"/>
    </source>
</evidence>
<accession>A0A6P9EJA5</accession>
<dbReference type="SUPFAM" id="SSF53098">
    <property type="entry name" value="Ribonuclease H-like"/>
    <property type="match status" value="1"/>
</dbReference>
<dbReference type="GeneID" id="118348961"/>
<feature type="region of interest" description="Disordered" evidence="9">
    <location>
        <begin position="352"/>
        <end position="371"/>
    </location>
</feature>
<dbReference type="KEGG" id="jre:118348961"/>
<evidence type="ECO:0000256" key="2">
    <source>
        <dbReference type="ARBA" id="ARBA00011738"/>
    </source>
</evidence>
<gene>
    <name evidence="12" type="primary">LOC118348961</name>
</gene>
<dbReference type="OrthoDB" id="1704342at2759"/>
<evidence type="ECO:0000256" key="8">
    <source>
        <dbReference type="PROSITE-ProRule" id="PRU00027"/>
    </source>
</evidence>
<reference evidence="12" key="1">
    <citation type="submission" date="2025-08" db="UniProtKB">
        <authorList>
            <consortium name="RefSeq"/>
        </authorList>
    </citation>
    <scope>IDENTIFICATION</scope>
    <source>
        <tissue evidence="12">Leaves</tissue>
    </source>
</reference>
<evidence type="ECO:0000256" key="5">
    <source>
        <dbReference type="ARBA" id="ARBA00022833"/>
    </source>
</evidence>
<dbReference type="GO" id="GO:0003677">
    <property type="term" value="F:DNA binding"/>
    <property type="evidence" value="ECO:0007669"/>
    <property type="project" value="UniProtKB-KW"/>
</dbReference>
<evidence type="ECO:0000256" key="9">
    <source>
        <dbReference type="SAM" id="MobiDB-lite"/>
    </source>
</evidence>
<name>A0A6P9EJA5_JUGRE</name>
<dbReference type="Pfam" id="PF05699">
    <property type="entry name" value="Dimer_Tnp_hAT"/>
    <property type="match status" value="1"/>
</dbReference>
<keyword evidence="11" id="KW-1185">Reference proteome</keyword>
<dbReference type="InterPro" id="IPR025525">
    <property type="entry name" value="hAT-like_transposase_RNase-H"/>
</dbReference>
<evidence type="ECO:0000259" key="10">
    <source>
        <dbReference type="PROSITE" id="PS50808"/>
    </source>
</evidence>
<evidence type="ECO:0000256" key="7">
    <source>
        <dbReference type="ARBA" id="ARBA00023242"/>
    </source>
</evidence>
<dbReference type="SMART" id="SM00614">
    <property type="entry name" value="ZnF_BED"/>
    <property type="match status" value="1"/>
</dbReference>
<feature type="domain" description="BED-type" evidence="10">
    <location>
        <begin position="32"/>
        <end position="90"/>
    </location>
</feature>
<keyword evidence="7" id="KW-0539">Nucleus</keyword>
<dbReference type="GO" id="GO:0046983">
    <property type="term" value="F:protein dimerization activity"/>
    <property type="evidence" value="ECO:0007669"/>
    <property type="project" value="InterPro"/>
</dbReference>
<dbReference type="GO" id="GO:0008270">
    <property type="term" value="F:zinc ion binding"/>
    <property type="evidence" value="ECO:0007669"/>
    <property type="project" value="UniProtKB-KW"/>
</dbReference>
<evidence type="ECO:0000313" key="12">
    <source>
        <dbReference type="RefSeq" id="XP_035547471.1"/>
    </source>
</evidence>
<feature type="compositionally biased region" description="Basic and acidic residues" evidence="9">
    <location>
        <begin position="352"/>
        <end position="362"/>
    </location>
</feature>
<dbReference type="InterPro" id="IPR008906">
    <property type="entry name" value="HATC_C_dom"/>
</dbReference>
<organism evidence="11 12">
    <name type="scientific">Juglans regia</name>
    <name type="common">English walnut</name>
    <dbReference type="NCBI Taxonomy" id="51240"/>
    <lineage>
        <taxon>Eukaryota</taxon>
        <taxon>Viridiplantae</taxon>
        <taxon>Streptophyta</taxon>
        <taxon>Embryophyta</taxon>
        <taxon>Tracheophyta</taxon>
        <taxon>Spermatophyta</taxon>
        <taxon>Magnoliopsida</taxon>
        <taxon>eudicotyledons</taxon>
        <taxon>Gunneridae</taxon>
        <taxon>Pentapetalae</taxon>
        <taxon>rosids</taxon>
        <taxon>fabids</taxon>
        <taxon>Fagales</taxon>
        <taxon>Juglandaceae</taxon>
        <taxon>Juglans</taxon>
    </lineage>
</organism>
<keyword evidence="6" id="KW-0238">DNA-binding</keyword>
<keyword evidence="5" id="KW-0862">Zinc</keyword>
<evidence type="ECO:0000256" key="3">
    <source>
        <dbReference type="ARBA" id="ARBA00022723"/>
    </source>
</evidence>
<evidence type="ECO:0000256" key="4">
    <source>
        <dbReference type="ARBA" id="ARBA00022771"/>
    </source>
</evidence>
<dbReference type="PANTHER" id="PTHR23272">
    <property type="entry name" value="BED FINGER-RELATED"/>
    <property type="match status" value="1"/>
</dbReference>
<dbReference type="InterPro" id="IPR003656">
    <property type="entry name" value="Znf_BED"/>
</dbReference>